<dbReference type="AlphaFoldDB" id="A0AAD2D9E2"/>
<feature type="region of interest" description="Disordered" evidence="1">
    <location>
        <begin position="289"/>
        <end position="317"/>
    </location>
</feature>
<evidence type="ECO:0000256" key="2">
    <source>
        <dbReference type="SAM" id="Phobius"/>
    </source>
</evidence>
<feature type="region of interest" description="Disordered" evidence="1">
    <location>
        <begin position="243"/>
        <end position="272"/>
    </location>
</feature>
<evidence type="ECO:0000256" key="1">
    <source>
        <dbReference type="SAM" id="MobiDB-lite"/>
    </source>
</evidence>
<comment type="caution">
    <text evidence="3">The sequence shown here is derived from an EMBL/GenBank/DDBJ whole genome shotgun (WGS) entry which is preliminary data.</text>
</comment>
<keyword evidence="2" id="KW-0472">Membrane</keyword>
<keyword evidence="4" id="KW-1185">Reference proteome</keyword>
<sequence>MTSVLEPNRFSNHHDWAERAIEHSCKIGKGSTEWKIEIDQILDEPSEYLKTLMNKQTTGCNKVEPCNCGGLYCERYLIEFPSITMHTLISAKLDKANIKYKEIRPKSSKKASKNNTVSCNSEIFNCNGCFSRSQLWDLASIIPYAVFCIGLFNSVLCVLFLNIDLHLRIPLAFLIIILFFCISVCTQKLIQTCIQNTTIDSRSWGDKSQVSKQNFKKIANNILHSKRLDLTLHCRCQETLVQPDLESSQQDNSISNPEFDDHESEEFQENSHVPLQKKNIYQDLHQEGSPTDLREAQHESEEDKEAQIIEGPQRAQPSKKYRINVISNKEDKLAGKRKSILKKNNFFIKCFKTGYPPNNSVLKFQQWDDQNRENFWWQNRLHKLQKMIEKTTIEDTHKSWTNARLHDSVFSYESMGAKNVKEDASNIMNKNPNIITSKSATSSRLYSKKD</sequence>
<evidence type="ECO:0000313" key="4">
    <source>
        <dbReference type="Proteomes" id="UP001295684"/>
    </source>
</evidence>
<feature type="compositionally biased region" description="Polar residues" evidence="1">
    <location>
        <begin position="245"/>
        <end position="256"/>
    </location>
</feature>
<feature type="transmembrane region" description="Helical" evidence="2">
    <location>
        <begin position="167"/>
        <end position="185"/>
    </location>
</feature>
<keyword evidence="2" id="KW-1133">Transmembrane helix</keyword>
<dbReference type="Proteomes" id="UP001295684">
    <property type="component" value="Unassembled WGS sequence"/>
</dbReference>
<organism evidence="3 4">
    <name type="scientific">Euplotes crassus</name>
    <dbReference type="NCBI Taxonomy" id="5936"/>
    <lineage>
        <taxon>Eukaryota</taxon>
        <taxon>Sar</taxon>
        <taxon>Alveolata</taxon>
        <taxon>Ciliophora</taxon>
        <taxon>Intramacronucleata</taxon>
        <taxon>Spirotrichea</taxon>
        <taxon>Hypotrichia</taxon>
        <taxon>Euplotida</taxon>
        <taxon>Euplotidae</taxon>
        <taxon>Moneuplotes</taxon>
    </lineage>
</organism>
<accession>A0AAD2D9E2</accession>
<feature type="compositionally biased region" description="Basic and acidic residues" evidence="1">
    <location>
        <begin position="292"/>
        <end position="307"/>
    </location>
</feature>
<reference evidence="3" key="1">
    <citation type="submission" date="2023-07" db="EMBL/GenBank/DDBJ databases">
        <authorList>
            <consortium name="AG Swart"/>
            <person name="Singh M."/>
            <person name="Singh A."/>
            <person name="Seah K."/>
            <person name="Emmerich C."/>
        </authorList>
    </citation>
    <scope>NUCLEOTIDE SEQUENCE</scope>
    <source>
        <strain evidence="3">DP1</strain>
    </source>
</reference>
<name>A0AAD2D9E2_EUPCR</name>
<evidence type="ECO:0000313" key="3">
    <source>
        <dbReference type="EMBL" id="CAI2384456.1"/>
    </source>
</evidence>
<proteinExistence type="predicted"/>
<gene>
    <name evidence="3" type="ORF">ECRASSUSDP1_LOCUS25983</name>
</gene>
<protein>
    <submittedName>
        <fullName evidence="3">Uncharacterized protein</fullName>
    </submittedName>
</protein>
<feature type="transmembrane region" description="Helical" evidence="2">
    <location>
        <begin position="141"/>
        <end position="161"/>
    </location>
</feature>
<feature type="compositionally biased region" description="Acidic residues" evidence="1">
    <location>
        <begin position="258"/>
        <end position="268"/>
    </location>
</feature>
<dbReference type="EMBL" id="CAMPGE010026791">
    <property type="protein sequence ID" value="CAI2384456.1"/>
    <property type="molecule type" value="Genomic_DNA"/>
</dbReference>
<keyword evidence="2" id="KW-0812">Transmembrane</keyword>